<organism evidence="1 2">
    <name type="scientific">Xenopus laevis</name>
    <name type="common">African clawed frog</name>
    <dbReference type="NCBI Taxonomy" id="8355"/>
    <lineage>
        <taxon>Eukaryota</taxon>
        <taxon>Metazoa</taxon>
        <taxon>Chordata</taxon>
        <taxon>Craniata</taxon>
        <taxon>Vertebrata</taxon>
        <taxon>Euteleostomi</taxon>
        <taxon>Amphibia</taxon>
        <taxon>Batrachia</taxon>
        <taxon>Anura</taxon>
        <taxon>Pipoidea</taxon>
        <taxon>Pipidae</taxon>
        <taxon>Xenopodinae</taxon>
        <taxon>Xenopus</taxon>
        <taxon>Xenopus</taxon>
    </lineage>
</organism>
<sequence>EFGRPPLISYRKGRTLGSQLVHSDAKEIPMLAQSYIGARLQWMFLCLSCTQCCCVHKGVIFEHPTTGRKYPIKGYYTCSSKFAVYVLISPCGLLYVGETTLQIKTRISLNRSTIRKGNVTLPVSRNFVEKGHTDTELKYMVLECVPTLRGGGDRELILIK</sequence>
<accession>A0A974DYJ6</accession>
<dbReference type="AlphaFoldDB" id="A0A974DYJ6"/>
<feature type="non-terminal residue" evidence="1">
    <location>
        <position position="1"/>
    </location>
</feature>
<gene>
    <name evidence="1" type="ORF">XELAEV_18005934mg</name>
</gene>
<dbReference type="EMBL" id="CM004466">
    <property type="protein sequence ID" value="OCU00148.1"/>
    <property type="molecule type" value="Genomic_DNA"/>
</dbReference>
<evidence type="ECO:0000313" key="1">
    <source>
        <dbReference type="EMBL" id="OCU00148.1"/>
    </source>
</evidence>
<dbReference type="Proteomes" id="UP000694892">
    <property type="component" value="Chromosome 1L"/>
</dbReference>
<protein>
    <submittedName>
        <fullName evidence="1">Uncharacterized protein</fullName>
    </submittedName>
</protein>
<name>A0A974DYJ6_XENLA</name>
<evidence type="ECO:0000313" key="2">
    <source>
        <dbReference type="Proteomes" id="UP000694892"/>
    </source>
</evidence>
<reference evidence="2" key="1">
    <citation type="journal article" date="2016" name="Nature">
        <title>Genome evolution in the allotetraploid frog Xenopus laevis.</title>
        <authorList>
            <person name="Session A.M."/>
            <person name="Uno Y."/>
            <person name="Kwon T."/>
            <person name="Chapman J.A."/>
            <person name="Toyoda A."/>
            <person name="Takahashi S."/>
            <person name="Fukui A."/>
            <person name="Hikosaka A."/>
            <person name="Suzuki A."/>
            <person name="Kondo M."/>
            <person name="van Heeringen S.J."/>
            <person name="Quigley I."/>
            <person name="Heinz S."/>
            <person name="Ogino H."/>
            <person name="Ochi H."/>
            <person name="Hellsten U."/>
            <person name="Lyons J.B."/>
            <person name="Simakov O."/>
            <person name="Putnam N."/>
            <person name="Stites J."/>
            <person name="Kuroki Y."/>
            <person name="Tanaka T."/>
            <person name="Michiue T."/>
            <person name="Watanabe M."/>
            <person name="Bogdanovic O."/>
            <person name="Lister R."/>
            <person name="Georgiou G."/>
            <person name="Paranjpe S.S."/>
            <person name="van Kruijsbergen I."/>
            <person name="Shu S."/>
            <person name="Carlson J."/>
            <person name="Kinoshita T."/>
            <person name="Ohta Y."/>
            <person name="Mawaribuchi S."/>
            <person name="Jenkins J."/>
            <person name="Grimwood J."/>
            <person name="Schmutz J."/>
            <person name="Mitros T."/>
            <person name="Mozaffari S.V."/>
            <person name="Suzuki Y."/>
            <person name="Haramoto Y."/>
            <person name="Yamamoto T.S."/>
            <person name="Takagi C."/>
            <person name="Heald R."/>
            <person name="Miller K."/>
            <person name="Haudenschild C."/>
            <person name="Kitzman J."/>
            <person name="Nakayama T."/>
            <person name="Izutsu Y."/>
            <person name="Robert J."/>
            <person name="Fortriede J."/>
            <person name="Burns K."/>
            <person name="Lotay V."/>
            <person name="Karimi K."/>
            <person name="Yasuoka Y."/>
            <person name="Dichmann D.S."/>
            <person name="Flajnik M.F."/>
            <person name="Houston D.W."/>
            <person name="Shendure J."/>
            <person name="DuPasquier L."/>
            <person name="Vize P.D."/>
            <person name="Zorn A.M."/>
            <person name="Ito M."/>
            <person name="Marcotte E.M."/>
            <person name="Wallingford J.B."/>
            <person name="Ito Y."/>
            <person name="Asashima M."/>
            <person name="Ueno N."/>
            <person name="Matsuda Y."/>
            <person name="Veenstra G.J."/>
            <person name="Fujiyama A."/>
            <person name="Harland R.M."/>
            <person name="Taira M."/>
            <person name="Rokhsar D.S."/>
        </authorList>
    </citation>
    <scope>NUCLEOTIDE SEQUENCE [LARGE SCALE GENOMIC DNA]</scope>
    <source>
        <strain evidence="2">J</strain>
    </source>
</reference>
<proteinExistence type="predicted"/>